<evidence type="ECO:0000313" key="1">
    <source>
        <dbReference type="EMBL" id="CAF4294845.1"/>
    </source>
</evidence>
<dbReference type="EMBL" id="CAJOAY010015909">
    <property type="protein sequence ID" value="CAF4294845.1"/>
    <property type="molecule type" value="Genomic_DNA"/>
</dbReference>
<gene>
    <name evidence="1" type="ORF">OKA104_LOCUS45897</name>
</gene>
<comment type="caution">
    <text evidence="1">The sequence shown here is derived from an EMBL/GenBank/DDBJ whole genome shotgun (WGS) entry which is preliminary data.</text>
</comment>
<organism evidence="1 2">
    <name type="scientific">Adineta steineri</name>
    <dbReference type="NCBI Taxonomy" id="433720"/>
    <lineage>
        <taxon>Eukaryota</taxon>
        <taxon>Metazoa</taxon>
        <taxon>Spiralia</taxon>
        <taxon>Gnathifera</taxon>
        <taxon>Rotifera</taxon>
        <taxon>Eurotatoria</taxon>
        <taxon>Bdelloidea</taxon>
        <taxon>Adinetida</taxon>
        <taxon>Adinetidae</taxon>
        <taxon>Adineta</taxon>
    </lineage>
</organism>
<accession>A0A820HL35</accession>
<proteinExistence type="predicted"/>
<dbReference type="AlphaFoldDB" id="A0A820HL35"/>
<protein>
    <submittedName>
        <fullName evidence="1">Uncharacterized protein</fullName>
    </submittedName>
</protein>
<dbReference type="PANTHER" id="PTHR46866:SF1">
    <property type="entry name" value="GH12955P"/>
    <property type="match status" value="1"/>
</dbReference>
<evidence type="ECO:0000313" key="2">
    <source>
        <dbReference type="Proteomes" id="UP000663881"/>
    </source>
</evidence>
<reference evidence="1" key="1">
    <citation type="submission" date="2021-02" db="EMBL/GenBank/DDBJ databases">
        <authorList>
            <person name="Nowell W R."/>
        </authorList>
    </citation>
    <scope>NUCLEOTIDE SEQUENCE</scope>
</reference>
<dbReference type="Proteomes" id="UP000663881">
    <property type="component" value="Unassembled WGS sequence"/>
</dbReference>
<name>A0A820HL35_9BILA</name>
<sequence>MSSVTEKIFLNDGPFIIKVIDDIAGEQLTENASLRVILQWYEKHIYRHLYLPLFQTDTKTTINCSHSDALLAAIELLYNIEMTTANVYLSQTASLFPLKNYSFTHQTLLLTYESWTHTLRDLSTYSSYAIDGCHLRLLFIIYQLLKIIAFIHQHGLSCGPIQLTDIHINERYWIQLKPRFQSCLASIEFVSNGSHNNTDDDYHIYPSST</sequence>
<dbReference type="PANTHER" id="PTHR46866">
    <property type="entry name" value="GH12955P"/>
    <property type="match status" value="1"/>
</dbReference>